<evidence type="ECO:0000256" key="1">
    <source>
        <dbReference type="ARBA" id="ARBA00001913"/>
    </source>
</evidence>
<sequence length="1184" mass="132647">MPALYLFGKRTLLAGDDLQLPAALTIGARIVQVVCLALPISIWLINDAGKSGESLFFFLITDPSHDASCTHSHYYPLFNSLHLLGTLLFGIVSVFLELQIWHWTSQGTPTIREPRSSKVQLLLERKFSYLTMSLIGVVFLYITGIGFAQTYLVCHEEEDDANTLWIGTHSWWILSAVLIFSQVAELLLISLFLARLILQHDGNGDGVWNNTNAHHYHRNLSQELWTDRCHWMCKCLSISTCCLFGGQDLIENHNPAVSTNNIYQQVAIALAEYLETRGTLDVVPSDLITGLLMLQKIQEQRKLKAQIQVRRSSHHQQQQQQRHTSIVVDESPGIQMEPQNTSKKSLTRRIRTGNTPEPKSRSSSFSQRAASSGSLSASGSSSSSLTGLVETSHLVPPTLPEDPRVLGRTDVLYAPRNGQVLDPNNPTDQDFLQEGAQMAKYALAIYTWMLYVFVNPISGFPNILCRSCKLCCCTSKQSYRNRGSRNSNGPSLLGNDEEFPTTIGDNLCQWHKSALLLVAQLDHTDLVYAQLENRLSLMPYCILLDHETKCIVISIRGSLSLEDLVTDALIDPESCEGLGEEFGFDAHGQYCHAGVVACVNNIYQDLQRHRLLDSLAEDFPDYGLRLVGHSLGAASATLLGYMLKSRYNDLKVYNFSPPSTMTWDMATQCSEWTTSFVLDADIVPRLSVLSMEDLRDEVLQLIGNLKVPKHQVFESIFANCTTGQCFGGPDSEPEEMDLEQNLIDMNRKISEMLIDDEPIDTVYHRQLQEFLRIQAELKRSRGDSRTQFLYPPGRMIHLLKTGEDSGCSHAMKKCMTCCMSNSGFRYTPIYISNDDLNRIVVGPTMGTDHFVDRMYFELMDQENPGSKVEGVLSGGLEPQILVDIIGLAEAGVGFFIGFDLEEVFNTDPMEPVVSESGFPFIYNFEEYHLAKLKLEATVNNAFFRWKLLGKEEESCDNREVRILDALSNEGSCCNAEAVGAQCCRDEDCGNGATHYCDGDQQYVIRNCDAANVAIECCASSDYNTGTQHCVSNICIEQGNPGALSWCGSDDIDLHVITSAGFRIDYQNTIDQLTEGNLDTDDIPQEEGCYVENILSPLRPSLWTASSKFWEPTIGLSMPILETRNKLSNQEQKTVSDLSIPWRNRDADWRTVLLSIHLYICCVVKMYLDLQYQGNLNQTVIRITF</sequence>
<evidence type="ECO:0000256" key="13">
    <source>
        <dbReference type="ARBA" id="ARBA00024531"/>
    </source>
</evidence>
<evidence type="ECO:0000256" key="15">
    <source>
        <dbReference type="SAM" id="MobiDB-lite"/>
    </source>
</evidence>
<feature type="compositionally biased region" description="Low complexity" evidence="15">
    <location>
        <begin position="306"/>
        <end position="328"/>
    </location>
</feature>
<name>A0AAD2CUG2_9STRA</name>
<dbReference type="EC" id="3.1.1.116" evidence="14"/>
<evidence type="ECO:0000259" key="17">
    <source>
        <dbReference type="Pfam" id="PF01764"/>
    </source>
</evidence>
<keyword evidence="10 16" id="KW-1133">Transmembrane helix</keyword>
<dbReference type="GO" id="GO:0046872">
    <property type="term" value="F:metal ion binding"/>
    <property type="evidence" value="ECO:0007669"/>
    <property type="project" value="UniProtKB-KW"/>
</dbReference>
<organism evidence="18 19">
    <name type="scientific">Cylindrotheca closterium</name>
    <dbReference type="NCBI Taxonomy" id="2856"/>
    <lineage>
        <taxon>Eukaryota</taxon>
        <taxon>Sar</taxon>
        <taxon>Stramenopiles</taxon>
        <taxon>Ochrophyta</taxon>
        <taxon>Bacillariophyta</taxon>
        <taxon>Bacillariophyceae</taxon>
        <taxon>Bacillariophycidae</taxon>
        <taxon>Bacillariales</taxon>
        <taxon>Bacillariaceae</taxon>
        <taxon>Cylindrotheca</taxon>
    </lineage>
</organism>
<dbReference type="AlphaFoldDB" id="A0AAD2CUG2"/>
<evidence type="ECO:0000256" key="9">
    <source>
        <dbReference type="ARBA" id="ARBA00022963"/>
    </source>
</evidence>
<feature type="transmembrane region" description="Helical" evidence="16">
    <location>
        <begin position="171"/>
        <end position="194"/>
    </location>
</feature>
<keyword evidence="8" id="KW-0106">Calcium</keyword>
<evidence type="ECO:0000256" key="2">
    <source>
        <dbReference type="ARBA" id="ARBA00004651"/>
    </source>
</evidence>
<feature type="domain" description="Fungal lipase-type" evidence="17">
    <location>
        <begin position="552"/>
        <end position="688"/>
    </location>
</feature>
<keyword evidence="4" id="KW-0597">Phosphoprotein</keyword>
<keyword evidence="9" id="KW-0442">Lipid degradation</keyword>
<evidence type="ECO:0000256" key="7">
    <source>
        <dbReference type="ARBA" id="ARBA00022801"/>
    </source>
</evidence>
<evidence type="ECO:0000256" key="3">
    <source>
        <dbReference type="ARBA" id="ARBA00022475"/>
    </source>
</evidence>
<gene>
    <name evidence="18" type="ORF">CYCCA115_LOCUS8904</name>
</gene>
<evidence type="ECO:0000256" key="8">
    <source>
        <dbReference type="ARBA" id="ARBA00022837"/>
    </source>
</evidence>
<evidence type="ECO:0000313" key="18">
    <source>
        <dbReference type="EMBL" id="CAJ1944471.1"/>
    </source>
</evidence>
<comment type="cofactor">
    <cofactor evidence="1">
        <name>Ca(2+)</name>
        <dbReference type="ChEBI" id="CHEBI:29108"/>
    </cofactor>
</comment>
<dbReference type="PANTHER" id="PTHR45792">
    <property type="entry name" value="DIACYLGLYCEROL LIPASE HOMOLOG-RELATED"/>
    <property type="match status" value="1"/>
</dbReference>
<feature type="region of interest" description="Disordered" evidence="15">
    <location>
        <begin position="306"/>
        <end position="383"/>
    </location>
</feature>
<keyword evidence="6" id="KW-0479">Metal-binding</keyword>
<evidence type="ECO:0000256" key="14">
    <source>
        <dbReference type="ARBA" id="ARBA00026104"/>
    </source>
</evidence>
<dbReference type="PANTHER" id="PTHR45792:SF8">
    <property type="entry name" value="DIACYLGLYCEROL LIPASE-ALPHA"/>
    <property type="match status" value="1"/>
</dbReference>
<dbReference type="GO" id="GO:0016298">
    <property type="term" value="F:lipase activity"/>
    <property type="evidence" value="ECO:0007669"/>
    <property type="project" value="TreeGrafter"/>
</dbReference>
<keyword evidence="3" id="KW-1003">Cell membrane</keyword>
<evidence type="ECO:0000256" key="10">
    <source>
        <dbReference type="ARBA" id="ARBA00022989"/>
    </source>
</evidence>
<comment type="catalytic activity">
    <reaction evidence="13">
        <text>a 1,2-diacyl-sn-glycerol + H2O = a 2-acylglycerol + a fatty acid + H(+)</text>
        <dbReference type="Rhea" id="RHEA:33275"/>
        <dbReference type="ChEBI" id="CHEBI:15377"/>
        <dbReference type="ChEBI" id="CHEBI:15378"/>
        <dbReference type="ChEBI" id="CHEBI:17389"/>
        <dbReference type="ChEBI" id="CHEBI:17815"/>
        <dbReference type="ChEBI" id="CHEBI:28868"/>
        <dbReference type="EC" id="3.1.1.116"/>
    </reaction>
    <physiologicalReaction direction="left-to-right" evidence="13">
        <dbReference type="Rhea" id="RHEA:33276"/>
    </physiologicalReaction>
</comment>
<evidence type="ECO:0000256" key="16">
    <source>
        <dbReference type="SAM" id="Phobius"/>
    </source>
</evidence>
<dbReference type="CDD" id="cd00519">
    <property type="entry name" value="Lipase_3"/>
    <property type="match status" value="1"/>
</dbReference>
<keyword evidence="11" id="KW-0443">Lipid metabolism</keyword>
<keyword evidence="7" id="KW-0378">Hydrolase</keyword>
<reference evidence="18" key="1">
    <citation type="submission" date="2023-08" db="EMBL/GenBank/DDBJ databases">
        <authorList>
            <person name="Audoor S."/>
            <person name="Bilcke G."/>
        </authorList>
    </citation>
    <scope>NUCLEOTIDE SEQUENCE</scope>
</reference>
<keyword evidence="19" id="KW-1185">Reference proteome</keyword>
<dbReference type="Proteomes" id="UP001295423">
    <property type="component" value="Unassembled WGS sequence"/>
</dbReference>
<comment type="caution">
    <text evidence="18">The sequence shown here is derived from an EMBL/GenBank/DDBJ whole genome shotgun (WGS) entry which is preliminary data.</text>
</comment>
<dbReference type="EMBL" id="CAKOGP040001224">
    <property type="protein sequence ID" value="CAJ1944471.1"/>
    <property type="molecule type" value="Genomic_DNA"/>
</dbReference>
<evidence type="ECO:0000256" key="11">
    <source>
        <dbReference type="ARBA" id="ARBA00023098"/>
    </source>
</evidence>
<evidence type="ECO:0000256" key="12">
    <source>
        <dbReference type="ARBA" id="ARBA00023136"/>
    </source>
</evidence>
<feature type="transmembrane region" description="Helical" evidence="16">
    <location>
        <begin position="441"/>
        <end position="464"/>
    </location>
</feature>
<proteinExistence type="predicted"/>
<dbReference type="InterPro" id="IPR052214">
    <property type="entry name" value="DAG_Lipase-Related"/>
</dbReference>
<dbReference type="SUPFAM" id="SSF53474">
    <property type="entry name" value="alpha/beta-Hydrolases"/>
    <property type="match status" value="1"/>
</dbReference>
<feature type="compositionally biased region" description="Low complexity" evidence="15">
    <location>
        <begin position="361"/>
        <end position="383"/>
    </location>
</feature>
<dbReference type="InterPro" id="IPR002921">
    <property type="entry name" value="Fungal_lipase-type"/>
</dbReference>
<feature type="transmembrane region" description="Helical" evidence="16">
    <location>
        <begin position="127"/>
        <end position="151"/>
    </location>
</feature>
<evidence type="ECO:0000313" key="19">
    <source>
        <dbReference type="Proteomes" id="UP001295423"/>
    </source>
</evidence>
<dbReference type="Pfam" id="PF01764">
    <property type="entry name" value="Lipase_3"/>
    <property type="match status" value="1"/>
</dbReference>
<dbReference type="GO" id="GO:0016042">
    <property type="term" value="P:lipid catabolic process"/>
    <property type="evidence" value="ECO:0007669"/>
    <property type="project" value="UniProtKB-KW"/>
</dbReference>
<protein>
    <recommendedName>
        <fullName evidence="14">sn-1-specific diacylglycerol lipase</fullName>
        <ecNumber evidence="14">3.1.1.116</ecNumber>
    </recommendedName>
</protein>
<keyword evidence="12 16" id="KW-0472">Membrane</keyword>
<dbReference type="InterPro" id="IPR029058">
    <property type="entry name" value="AB_hydrolase_fold"/>
</dbReference>
<evidence type="ECO:0000256" key="6">
    <source>
        <dbReference type="ARBA" id="ARBA00022723"/>
    </source>
</evidence>
<feature type="transmembrane region" description="Helical" evidence="16">
    <location>
        <begin position="20"/>
        <end position="45"/>
    </location>
</feature>
<accession>A0AAD2CUG2</accession>
<comment type="subcellular location">
    <subcellularLocation>
        <location evidence="2">Cell membrane</location>
        <topology evidence="2">Multi-pass membrane protein</topology>
    </subcellularLocation>
</comment>
<evidence type="ECO:0000256" key="5">
    <source>
        <dbReference type="ARBA" id="ARBA00022692"/>
    </source>
</evidence>
<keyword evidence="5 16" id="KW-0812">Transmembrane</keyword>
<evidence type="ECO:0000256" key="4">
    <source>
        <dbReference type="ARBA" id="ARBA00022553"/>
    </source>
</evidence>
<dbReference type="Gene3D" id="3.40.50.1820">
    <property type="entry name" value="alpha/beta hydrolase"/>
    <property type="match status" value="1"/>
</dbReference>
<feature type="transmembrane region" description="Helical" evidence="16">
    <location>
        <begin position="74"/>
        <end position="96"/>
    </location>
</feature>
<dbReference type="GO" id="GO:0005886">
    <property type="term" value="C:plasma membrane"/>
    <property type="evidence" value="ECO:0007669"/>
    <property type="project" value="UniProtKB-SubCell"/>
</dbReference>